<dbReference type="AlphaFoldDB" id="A0AAN8PKA7"/>
<feature type="region of interest" description="Disordered" evidence="1">
    <location>
        <begin position="1"/>
        <end position="31"/>
    </location>
</feature>
<proteinExistence type="predicted"/>
<dbReference type="Proteomes" id="UP001372834">
    <property type="component" value="Unassembled WGS sequence"/>
</dbReference>
<accession>A0AAN8PKA7</accession>
<comment type="caution">
    <text evidence="2">The sequence shown here is derived from an EMBL/GenBank/DDBJ whole genome shotgun (WGS) entry which is preliminary data.</text>
</comment>
<dbReference type="EMBL" id="JAWJWE010000004">
    <property type="protein sequence ID" value="KAK6636407.1"/>
    <property type="molecule type" value="Genomic_DNA"/>
</dbReference>
<evidence type="ECO:0000256" key="1">
    <source>
        <dbReference type="SAM" id="MobiDB-lite"/>
    </source>
</evidence>
<reference evidence="2 3" key="1">
    <citation type="submission" date="2023-10" db="EMBL/GenBank/DDBJ databases">
        <title>Genomes of two closely related lineages of the louse Polyplax serrata with different host specificities.</title>
        <authorList>
            <person name="Martinu J."/>
            <person name="Tarabai H."/>
            <person name="Stefka J."/>
            <person name="Hypsa V."/>
        </authorList>
    </citation>
    <scope>NUCLEOTIDE SEQUENCE [LARGE SCALE GENOMIC DNA]</scope>
    <source>
        <strain evidence="2">HR10_N</strain>
    </source>
</reference>
<name>A0AAN8PKA7_POLSC</name>
<feature type="compositionally biased region" description="Polar residues" evidence="1">
    <location>
        <begin position="1"/>
        <end position="22"/>
    </location>
</feature>
<protein>
    <submittedName>
        <fullName evidence="2">Uncharacterized protein</fullName>
    </submittedName>
</protein>
<evidence type="ECO:0000313" key="3">
    <source>
        <dbReference type="Proteomes" id="UP001372834"/>
    </source>
</evidence>
<sequence>MFPNFMSSCHMTRVTPDQSNHQETQKNKETITRMQDTEEVKFLSFNTILFECQSKNVKVQLAKKKNDNTLFIRRANGTRYPVPGQWVSYPTADEKTVCASPLVAHSRLVEDLGPEYESSTPSELVPGYLTEYRQKFTAHETLN</sequence>
<evidence type="ECO:0000313" key="2">
    <source>
        <dbReference type="EMBL" id="KAK6636407.1"/>
    </source>
</evidence>
<gene>
    <name evidence="2" type="ORF">RUM43_010068</name>
</gene>
<organism evidence="2 3">
    <name type="scientific">Polyplax serrata</name>
    <name type="common">Common mouse louse</name>
    <dbReference type="NCBI Taxonomy" id="468196"/>
    <lineage>
        <taxon>Eukaryota</taxon>
        <taxon>Metazoa</taxon>
        <taxon>Ecdysozoa</taxon>
        <taxon>Arthropoda</taxon>
        <taxon>Hexapoda</taxon>
        <taxon>Insecta</taxon>
        <taxon>Pterygota</taxon>
        <taxon>Neoptera</taxon>
        <taxon>Paraneoptera</taxon>
        <taxon>Psocodea</taxon>
        <taxon>Troctomorpha</taxon>
        <taxon>Phthiraptera</taxon>
        <taxon>Anoplura</taxon>
        <taxon>Polyplacidae</taxon>
        <taxon>Polyplax</taxon>
    </lineage>
</organism>